<evidence type="ECO:0000259" key="12">
    <source>
        <dbReference type="Pfam" id="PF05425"/>
    </source>
</evidence>
<feature type="transmembrane region" description="Helical" evidence="10">
    <location>
        <begin position="249"/>
        <end position="270"/>
    </location>
</feature>
<feature type="domain" description="CopC" evidence="11">
    <location>
        <begin position="14"/>
        <end position="109"/>
    </location>
</feature>
<evidence type="ECO:0000256" key="4">
    <source>
        <dbReference type="ARBA" id="ARBA00022723"/>
    </source>
</evidence>
<evidence type="ECO:0000256" key="9">
    <source>
        <dbReference type="SAM" id="MobiDB-lite"/>
    </source>
</evidence>
<keyword evidence="6 10" id="KW-1133">Transmembrane helix</keyword>
<evidence type="ECO:0000256" key="5">
    <source>
        <dbReference type="ARBA" id="ARBA00022729"/>
    </source>
</evidence>
<dbReference type="InterPro" id="IPR014755">
    <property type="entry name" value="Cu-Rt/internalin_Ig-like"/>
</dbReference>
<evidence type="ECO:0000256" key="7">
    <source>
        <dbReference type="ARBA" id="ARBA00023008"/>
    </source>
</evidence>
<feature type="region of interest" description="Disordered" evidence="9">
    <location>
        <begin position="54"/>
        <end position="74"/>
    </location>
</feature>
<dbReference type="GO" id="GO:0042597">
    <property type="term" value="C:periplasmic space"/>
    <property type="evidence" value="ECO:0007669"/>
    <property type="project" value="InterPro"/>
</dbReference>
<evidence type="ECO:0000256" key="2">
    <source>
        <dbReference type="ARBA" id="ARBA00022475"/>
    </source>
</evidence>
<dbReference type="InterPro" id="IPR007348">
    <property type="entry name" value="CopC_dom"/>
</dbReference>
<keyword evidence="5" id="KW-0732">Signal</keyword>
<feature type="transmembrane region" description="Helical" evidence="10">
    <location>
        <begin position="291"/>
        <end position="313"/>
    </location>
</feature>
<evidence type="ECO:0000313" key="13">
    <source>
        <dbReference type="EMBL" id="AXV07134.1"/>
    </source>
</evidence>
<feature type="transmembrane region" description="Helical" evidence="10">
    <location>
        <begin position="325"/>
        <end position="346"/>
    </location>
</feature>
<comment type="subcellular location">
    <subcellularLocation>
        <location evidence="1">Cell membrane</location>
        <topology evidence="1">Multi-pass membrane protein</topology>
    </subcellularLocation>
</comment>
<dbReference type="GO" id="GO:0046688">
    <property type="term" value="P:response to copper ion"/>
    <property type="evidence" value="ECO:0007669"/>
    <property type="project" value="InterPro"/>
</dbReference>
<feature type="transmembrane region" description="Helical" evidence="10">
    <location>
        <begin position="190"/>
        <end position="209"/>
    </location>
</feature>
<keyword evidence="14" id="KW-1185">Reference proteome</keyword>
<dbReference type="PANTHER" id="PTHR34820">
    <property type="entry name" value="INNER MEMBRANE PROTEIN YEBZ"/>
    <property type="match status" value="1"/>
</dbReference>
<dbReference type="EMBL" id="CP031165">
    <property type="protein sequence ID" value="AXV07134.1"/>
    <property type="molecule type" value="Genomic_DNA"/>
</dbReference>
<keyword evidence="4" id="KW-0479">Metal-binding</keyword>
<dbReference type="Pfam" id="PF04234">
    <property type="entry name" value="CopC"/>
    <property type="match status" value="1"/>
</dbReference>
<feature type="transmembrane region" description="Helical" evidence="10">
    <location>
        <begin position="221"/>
        <end position="243"/>
    </location>
</feature>
<keyword evidence="8 10" id="KW-0472">Membrane</keyword>
<feature type="domain" description="Copper resistance protein D" evidence="12">
    <location>
        <begin position="284"/>
        <end position="376"/>
    </location>
</feature>
<dbReference type="Proteomes" id="UP000264006">
    <property type="component" value="Chromosome"/>
</dbReference>
<keyword evidence="2" id="KW-1003">Cell membrane</keyword>
<organism evidence="13 14">
    <name type="scientific">Euzebya pacifica</name>
    <dbReference type="NCBI Taxonomy" id="1608957"/>
    <lineage>
        <taxon>Bacteria</taxon>
        <taxon>Bacillati</taxon>
        <taxon>Actinomycetota</taxon>
        <taxon>Nitriliruptoria</taxon>
        <taxon>Euzebyales</taxon>
    </lineage>
</organism>
<dbReference type="SUPFAM" id="SSF81296">
    <property type="entry name" value="E set domains"/>
    <property type="match status" value="1"/>
</dbReference>
<gene>
    <name evidence="13" type="ORF">DVS28_a2453</name>
</gene>
<protein>
    <submittedName>
        <fullName evidence="13">Copper resistance protein CopC</fullName>
    </submittedName>
</protein>
<evidence type="ECO:0000256" key="10">
    <source>
        <dbReference type="SAM" id="Phobius"/>
    </source>
</evidence>
<accession>A0A346XY37</accession>
<evidence type="ECO:0000256" key="8">
    <source>
        <dbReference type="ARBA" id="ARBA00023136"/>
    </source>
</evidence>
<dbReference type="KEGG" id="euz:DVS28_a2453"/>
<dbReference type="InterPro" id="IPR014756">
    <property type="entry name" value="Ig_E-set"/>
</dbReference>
<proteinExistence type="predicted"/>
<feature type="transmembrane region" description="Helical" evidence="10">
    <location>
        <begin position="167"/>
        <end position="184"/>
    </location>
</feature>
<name>A0A346XY37_9ACTN</name>
<evidence type="ECO:0000259" key="11">
    <source>
        <dbReference type="Pfam" id="PF04234"/>
    </source>
</evidence>
<evidence type="ECO:0000313" key="14">
    <source>
        <dbReference type="Proteomes" id="UP000264006"/>
    </source>
</evidence>
<dbReference type="GO" id="GO:0005507">
    <property type="term" value="F:copper ion binding"/>
    <property type="evidence" value="ECO:0007669"/>
    <property type="project" value="InterPro"/>
</dbReference>
<dbReference type="GO" id="GO:0005886">
    <property type="term" value="C:plasma membrane"/>
    <property type="evidence" value="ECO:0007669"/>
    <property type="project" value="UniProtKB-SubCell"/>
</dbReference>
<keyword evidence="3 10" id="KW-0812">Transmembrane</keyword>
<feature type="region of interest" description="Disordered" evidence="9">
    <location>
        <begin position="601"/>
        <end position="624"/>
    </location>
</feature>
<dbReference type="Gene3D" id="2.60.40.1220">
    <property type="match status" value="1"/>
</dbReference>
<dbReference type="Pfam" id="PF05425">
    <property type="entry name" value="CopD"/>
    <property type="match status" value="1"/>
</dbReference>
<dbReference type="AlphaFoldDB" id="A0A346XY37"/>
<feature type="transmembrane region" description="Helical" evidence="10">
    <location>
        <begin position="358"/>
        <end position="377"/>
    </location>
</feature>
<reference evidence="13 14" key="1">
    <citation type="submission" date="2018-09" db="EMBL/GenBank/DDBJ databases">
        <title>Complete genome sequence of Euzebya sp. DY32-46 isolated from seawater of Pacific Ocean.</title>
        <authorList>
            <person name="Xu L."/>
            <person name="Wu Y.-H."/>
            <person name="Xu X.-W."/>
        </authorList>
    </citation>
    <scope>NUCLEOTIDE SEQUENCE [LARGE SCALE GENOMIC DNA]</scope>
    <source>
        <strain evidence="13 14">DY32-46</strain>
    </source>
</reference>
<evidence type="ECO:0000256" key="1">
    <source>
        <dbReference type="ARBA" id="ARBA00004651"/>
    </source>
</evidence>
<feature type="transmembrane region" description="Helical" evidence="10">
    <location>
        <begin position="133"/>
        <end position="155"/>
    </location>
</feature>
<dbReference type="InterPro" id="IPR008457">
    <property type="entry name" value="Cu-R_CopD_dom"/>
</dbReference>
<evidence type="ECO:0000256" key="6">
    <source>
        <dbReference type="ARBA" id="ARBA00022989"/>
    </source>
</evidence>
<dbReference type="GO" id="GO:0006825">
    <property type="term" value="P:copper ion transport"/>
    <property type="evidence" value="ECO:0007669"/>
    <property type="project" value="InterPro"/>
</dbReference>
<sequence length="624" mass="63564">MTLLAVLAGPASAHSFLATTDPSQGARLTDAPDSVALQLSEAVAPGSVQISVRRSDGSEVVTPPPATQSGNAVVRQPLPDVGSGVYVVSWQVTSAVDGHGSAGELAFAVGTDASVEVPAGATGAPDADPAAAVIAWVFFAGLAAASGGLAVSYLTAGSARDHQWVRGGVLVALVAVVLRTLGQVPDVGGGHWSAALALPAAALLLGLAVSLARTGTTVPSGLIVAAAAAWSTRSHSAAAYGAAGAALDAIHLVAAAAWTGGLAQVVRIVWQDRRAGRDVWVQPVRRYARPALWLVAAVSLSGIVQAALLLAGWQAVWSTTYGQVLIVKTVLLVAAVSAAAVARLRALPGGQPTLLRRVTAAELSLLAGVLGAAALLVTTTPPTPTVAVDSLLGPPPIDGPTVRAMDLAGSLTVDIAAGKDRLDVSVISPSGGVEDASVEIVAVRPDGTTSELHPRPCGPGCFTQEWALPAGETRLQVTAAAPGWTGGRMEADLGWPPPTAAPDRFEAMVQAMRGVDRVTLTESVSSDSTSDTTGATDATMTGEAFVDLMPWAGGGVVDVRPVEGRTDAFTFYLPGSRMYFEVVTGPDGRLRHQRMVNPGHEIGYRFDYGPPASTSSPTEQDRTP</sequence>
<keyword evidence="7" id="KW-0186">Copper</keyword>
<dbReference type="PANTHER" id="PTHR34820:SF4">
    <property type="entry name" value="INNER MEMBRANE PROTEIN YEBZ"/>
    <property type="match status" value="1"/>
</dbReference>
<dbReference type="InterPro" id="IPR032694">
    <property type="entry name" value="CopC/D"/>
</dbReference>
<evidence type="ECO:0000256" key="3">
    <source>
        <dbReference type="ARBA" id="ARBA00022692"/>
    </source>
</evidence>